<evidence type="ECO:0000313" key="1">
    <source>
        <dbReference type="EMBL" id="OIN57286.1"/>
    </source>
</evidence>
<dbReference type="RefSeq" id="WP_071504998.1">
    <property type="nucleotide sequence ID" value="NZ_MORL01000013.1"/>
</dbReference>
<accession>A0A1S2VGF5</accession>
<organism evidence="1 2">
    <name type="scientific">Arsenicibacter rosenii</name>
    <dbReference type="NCBI Taxonomy" id="1750698"/>
    <lineage>
        <taxon>Bacteria</taxon>
        <taxon>Pseudomonadati</taxon>
        <taxon>Bacteroidota</taxon>
        <taxon>Cytophagia</taxon>
        <taxon>Cytophagales</taxon>
        <taxon>Spirosomataceae</taxon>
        <taxon>Arsenicibacter</taxon>
    </lineage>
</organism>
<name>A0A1S2VGF5_9BACT</name>
<gene>
    <name evidence="1" type="ORF">BLX24_20085</name>
</gene>
<protein>
    <submittedName>
        <fullName evidence="1">Uncharacterized protein</fullName>
    </submittedName>
</protein>
<dbReference type="AlphaFoldDB" id="A0A1S2VGF5"/>
<proteinExistence type="predicted"/>
<comment type="caution">
    <text evidence="1">The sequence shown here is derived from an EMBL/GenBank/DDBJ whole genome shotgun (WGS) entry which is preliminary data.</text>
</comment>
<evidence type="ECO:0000313" key="2">
    <source>
        <dbReference type="Proteomes" id="UP000181790"/>
    </source>
</evidence>
<dbReference type="Proteomes" id="UP000181790">
    <property type="component" value="Unassembled WGS sequence"/>
</dbReference>
<dbReference type="EMBL" id="MORL01000013">
    <property type="protein sequence ID" value="OIN57286.1"/>
    <property type="molecule type" value="Genomic_DNA"/>
</dbReference>
<sequence length="265" mass="30404">MSFMATFFSTSNFPNLSDYAPEEGLFQEHRKDYIQRCIDAFNGRVPGQPSYFISARHWQQILNPRTQDSELNEDLYAVVFCYAMPRQEKPWKKSGVLRTGNHAYLRIRLIFAKPEADQRTIPASVCTSLVGKTTKFPSRISSDFEWISDTRVIRDIDQDVKQWSHSARNTIFPGLESLIRDPNNKEIVIYEGNIIGKKRLEEIYNTFVVGEGNKGINIRFAYDNLLKKLFLVFSVNPDWITLGPAGEEPLGCPPNPTNICRPAFE</sequence>
<reference evidence="1 2" key="1">
    <citation type="submission" date="2016-10" db="EMBL/GenBank/DDBJ databases">
        <title>Arsenicibacter rosenii gen. nov., sp. nov., an efficient arsenic-methylating bacterium isolated from an arsenic-contaminated paddy soil.</title>
        <authorList>
            <person name="Huang K."/>
        </authorList>
    </citation>
    <scope>NUCLEOTIDE SEQUENCE [LARGE SCALE GENOMIC DNA]</scope>
    <source>
        <strain evidence="1 2">SM-1</strain>
    </source>
</reference>
<dbReference type="OrthoDB" id="9836435at2"/>
<keyword evidence="2" id="KW-1185">Reference proteome</keyword>